<evidence type="ECO:0000313" key="3">
    <source>
        <dbReference type="Proteomes" id="UP001379600"/>
    </source>
</evidence>
<dbReference type="RefSeq" id="WP_154259710.1">
    <property type="nucleotide sequence ID" value="NZ_JBBFKB010000094.1"/>
</dbReference>
<proteinExistence type="predicted"/>
<accession>A0AB35XUW3</accession>
<name>A0AB35XUW3_9FIRM</name>
<reference evidence="2 3" key="1">
    <citation type="submission" date="2024-03" db="EMBL/GenBank/DDBJ databases">
        <authorList>
            <person name="Plomp N."/>
            <person name="Harmsen H.J."/>
        </authorList>
    </citation>
    <scope>NUCLEOTIDE SEQUENCE [LARGE SCALE GENOMIC DNA]</scope>
    <source>
        <strain evidence="2 3">HTF-76H</strain>
    </source>
</reference>
<organism evidence="2 3">
    <name type="scientific">Faecalibacterium taiwanense</name>
    <dbReference type="NCBI Taxonomy" id="3030638"/>
    <lineage>
        <taxon>Bacteria</taxon>
        <taxon>Bacillati</taxon>
        <taxon>Bacillota</taxon>
        <taxon>Clostridia</taxon>
        <taxon>Eubacteriales</taxon>
        <taxon>Oscillospiraceae</taxon>
        <taxon>Faecalibacterium</taxon>
    </lineage>
</organism>
<dbReference type="Proteomes" id="UP001379600">
    <property type="component" value="Unassembled WGS sequence"/>
</dbReference>
<feature type="coiled-coil region" evidence="1">
    <location>
        <begin position="80"/>
        <end position="109"/>
    </location>
</feature>
<dbReference type="AlphaFoldDB" id="A0AB35XUW3"/>
<comment type="caution">
    <text evidence="2">The sequence shown here is derived from an EMBL/GenBank/DDBJ whole genome shotgun (WGS) entry which is preliminary data.</text>
</comment>
<gene>
    <name evidence="2" type="ORF">WF787_03490</name>
</gene>
<dbReference type="EMBL" id="JBBFKC010000002">
    <property type="protein sequence ID" value="MEJ3690291.1"/>
    <property type="molecule type" value="Genomic_DNA"/>
</dbReference>
<evidence type="ECO:0000256" key="1">
    <source>
        <dbReference type="SAM" id="Coils"/>
    </source>
</evidence>
<keyword evidence="3" id="KW-1185">Reference proteome</keyword>
<evidence type="ECO:0000313" key="2">
    <source>
        <dbReference type="EMBL" id="MEJ3690291.1"/>
    </source>
</evidence>
<protein>
    <submittedName>
        <fullName evidence="2">Uncharacterized protein</fullName>
    </submittedName>
</protein>
<keyword evidence="1" id="KW-0175">Coiled coil</keyword>
<sequence length="142" mass="15930">MKILDETGAVVENPDLTLGYLTTSTEEITHPAVEGVEEQWHWETVTEYPNGGMDVQRVVDVLGVQAQEEWVEKVPIQRYIRYTAEELAAQEEERKKQEAKDKLPETVAALNAALADADALNLDQDYRLTLLELGVTDDETTA</sequence>